<evidence type="ECO:0000256" key="1">
    <source>
        <dbReference type="SAM" id="Phobius"/>
    </source>
</evidence>
<keyword evidence="1" id="KW-0812">Transmembrane</keyword>
<organism evidence="2 3">
    <name type="scientific">Saccharibacillus endophyticus</name>
    <dbReference type="NCBI Taxonomy" id="2060666"/>
    <lineage>
        <taxon>Bacteria</taxon>
        <taxon>Bacillati</taxon>
        <taxon>Bacillota</taxon>
        <taxon>Bacilli</taxon>
        <taxon>Bacillales</taxon>
        <taxon>Paenibacillaceae</taxon>
        <taxon>Saccharibacillus</taxon>
    </lineage>
</organism>
<feature type="transmembrane region" description="Helical" evidence="1">
    <location>
        <begin position="109"/>
        <end position="131"/>
    </location>
</feature>
<accession>A0ABQ1ZU93</accession>
<feature type="transmembrane region" description="Helical" evidence="1">
    <location>
        <begin position="151"/>
        <end position="172"/>
    </location>
</feature>
<name>A0ABQ1ZU93_9BACL</name>
<evidence type="ECO:0000313" key="2">
    <source>
        <dbReference type="EMBL" id="GGH78091.1"/>
    </source>
</evidence>
<keyword evidence="3" id="KW-1185">Reference proteome</keyword>
<feature type="transmembrane region" description="Helical" evidence="1">
    <location>
        <begin position="40"/>
        <end position="63"/>
    </location>
</feature>
<dbReference type="RefSeq" id="WP_172247371.1">
    <property type="nucleotide sequence ID" value="NZ_BMDD01000002.1"/>
</dbReference>
<sequence length="352" mass="41007">MIKWRSLLVLIVPFIFLIFTDFDIPLLKDQQDTLKDQIELTSWIFSGIMALISFLALFIGYMYENKLIAASNDLKLIFRPYTLTISEVRQILISYESNTSRDRLITYMYWIYLIVSASTIYVWGITVGFYTEFKYSLKIDFSLPAVVNLNIYLFYLLLSGLLIVLTFILFQIKNLKDPLRKGYLPTAQELIDMKFLDQQDSDINEIIIKNTPSLTFYKNLPRNSPTYEAVFSVPIKFKNLKFVIKLYDENGNIAFTCYGYLIEVNHVGDQFFKRLTDNLGESIYNKLRDNGSGEIKIYSANHSILCRVSLKSVINDDNSFTVIPQNIIFDREAHERDHTLIARLNSETIMYN</sequence>
<dbReference type="EMBL" id="BMDD01000002">
    <property type="protein sequence ID" value="GGH78091.1"/>
    <property type="molecule type" value="Genomic_DNA"/>
</dbReference>
<reference evidence="3" key="1">
    <citation type="journal article" date="2019" name="Int. J. Syst. Evol. Microbiol.">
        <title>The Global Catalogue of Microorganisms (GCM) 10K type strain sequencing project: providing services to taxonomists for standard genome sequencing and annotation.</title>
        <authorList>
            <consortium name="The Broad Institute Genomics Platform"/>
            <consortium name="The Broad Institute Genome Sequencing Center for Infectious Disease"/>
            <person name="Wu L."/>
            <person name="Ma J."/>
        </authorList>
    </citation>
    <scope>NUCLEOTIDE SEQUENCE [LARGE SCALE GENOMIC DNA]</scope>
    <source>
        <strain evidence="3">CCM 8702</strain>
    </source>
</reference>
<gene>
    <name evidence="2" type="ORF">GCM10007362_22850</name>
</gene>
<dbReference type="Proteomes" id="UP000605427">
    <property type="component" value="Unassembled WGS sequence"/>
</dbReference>
<keyword evidence="1" id="KW-1133">Transmembrane helix</keyword>
<keyword evidence="1" id="KW-0472">Membrane</keyword>
<comment type="caution">
    <text evidence="2">The sequence shown here is derived from an EMBL/GenBank/DDBJ whole genome shotgun (WGS) entry which is preliminary data.</text>
</comment>
<proteinExistence type="predicted"/>
<feature type="transmembrane region" description="Helical" evidence="1">
    <location>
        <begin position="7"/>
        <end position="28"/>
    </location>
</feature>
<evidence type="ECO:0000313" key="3">
    <source>
        <dbReference type="Proteomes" id="UP000605427"/>
    </source>
</evidence>
<protein>
    <submittedName>
        <fullName evidence="2">Uncharacterized protein</fullName>
    </submittedName>
</protein>